<gene>
    <name evidence="2" type="ORF">DFH07DRAFT_781552</name>
</gene>
<comment type="caution">
    <text evidence="2">The sequence shown here is derived from an EMBL/GenBank/DDBJ whole genome shotgun (WGS) entry which is preliminary data.</text>
</comment>
<sequence>MIYHALKEERGVAVYRDQMGSFLLPSSPMHRPSTHRQIRLVHPLPMFLRLKLAPVPNFGPSFALLPFSTSRRLSSGCNRHGLTRSGVRVYLVISDSLATFRARTFPSNDRTCTSAKANPDTLHSASRPRQQRHSPLILCLPLPAALRHLDVFSLPSFRSSWASAATPSLATRPKACQPFYPYTHAFTGETSSPRVTGVESTFAAMEAVLPSLFKSQKIHPPPLSMTARSEGLPLFWAELMDLVLHGSPNYF</sequence>
<dbReference type="EMBL" id="JARJLG010000189">
    <property type="protein sequence ID" value="KAJ7730596.1"/>
    <property type="molecule type" value="Genomic_DNA"/>
</dbReference>
<reference evidence="2" key="1">
    <citation type="submission" date="2023-03" db="EMBL/GenBank/DDBJ databases">
        <title>Massive genome expansion in bonnet fungi (Mycena s.s.) driven by repeated elements and novel gene families across ecological guilds.</title>
        <authorList>
            <consortium name="Lawrence Berkeley National Laboratory"/>
            <person name="Harder C.B."/>
            <person name="Miyauchi S."/>
            <person name="Viragh M."/>
            <person name="Kuo A."/>
            <person name="Thoen E."/>
            <person name="Andreopoulos B."/>
            <person name="Lu D."/>
            <person name="Skrede I."/>
            <person name="Drula E."/>
            <person name="Henrissat B."/>
            <person name="Morin E."/>
            <person name="Kohler A."/>
            <person name="Barry K."/>
            <person name="LaButti K."/>
            <person name="Morin E."/>
            <person name="Salamov A."/>
            <person name="Lipzen A."/>
            <person name="Mereny Z."/>
            <person name="Hegedus B."/>
            <person name="Baldrian P."/>
            <person name="Stursova M."/>
            <person name="Weitz H."/>
            <person name="Taylor A."/>
            <person name="Grigoriev I.V."/>
            <person name="Nagy L.G."/>
            <person name="Martin F."/>
            <person name="Kauserud H."/>
        </authorList>
    </citation>
    <scope>NUCLEOTIDE SEQUENCE</scope>
    <source>
        <strain evidence="2">CBHHK188m</strain>
    </source>
</reference>
<dbReference type="AlphaFoldDB" id="A0AAD7HXN4"/>
<keyword evidence="3" id="KW-1185">Reference proteome</keyword>
<feature type="region of interest" description="Disordered" evidence="1">
    <location>
        <begin position="109"/>
        <end position="129"/>
    </location>
</feature>
<evidence type="ECO:0000256" key="1">
    <source>
        <dbReference type="SAM" id="MobiDB-lite"/>
    </source>
</evidence>
<organism evidence="2 3">
    <name type="scientific">Mycena maculata</name>
    <dbReference type="NCBI Taxonomy" id="230809"/>
    <lineage>
        <taxon>Eukaryota</taxon>
        <taxon>Fungi</taxon>
        <taxon>Dikarya</taxon>
        <taxon>Basidiomycota</taxon>
        <taxon>Agaricomycotina</taxon>
        <taxon>Agaricomycetes</taxon>
        <taxon>Agaricomycetidae</taxon>
        <taxon>Agaricales</taxon>
        <taxon>Marasmiineae</taxon>
        <taxon>Mycenaceae</taxon>
        <taxon>Mycena</taxon>
    </lineage>
</organism>
<feature type="compositionally biased region" description="Polar residues" evidence="1">
    <location>
        <begin position="109"/>
        <end position="128"/>
    </location>
</feature>
<accession>A0AAD7HXN4</accession>
<name>A0AAD7HXN4_9AGAR</name>
<proteinExistence type="predicted"/>
<protein>
    <submittedName>
        <fullName evidence="2">Uncharacterized protein</fullName>
    </submittedName>
</protein>
<dbReference type="Proteomes" id="UP001215280">
    <property type="component" value="Unassembled WGS sequence"/>
</dbReference>
<evidence type="ECO:0000313" key="2">
    <source>
        <dbReference type="EMBL" id="KAJ7730596.1"/>
    </source>
</evidence>
<evidence type="ECO:0000313" key="3">
    <source>
        <dbReference type="Proteomes" id="UP001215280"/>
    </source>
</evidence>